<dbReference type="AlphaFoldDB" id="A0A0G2HSM6"/>
<organism evidence="1 2">
    <name type="scientific">[Emmonsia] crescens</name>
    <dbReference type="NCBI Taxonomy" id="73230"/>
    <lineage>
        <taxon>Eukaryota</taxon>
        <taxon>Fungi</taxon>
        <taxon>Dikarya</taxon>
        <taxon>Ascomycota</taxon>
        <taxon>Pezizomycotina</taxon>
        <taxon>Eurotiomycetes</taxon>
        <taxon>Eurotiomycetidae</taxon>
        <taxon>Onygenales</taxon>
        <taxon>Ajellomycetaceae</taxon>
        <taxon>Emergomyces</taxon>
    </lineage>
</organism>
<evidence type="ECO:0000313" key="2">
    <source>
        <dbReference type="Proteomes" id="UP000034164"/>
    </source>
</evidence>
<dbReference type="EMBL" id="LCZI01001490">
    <property type="protein sequence ID" value="KKZ60725.1"/>
    <property type="molecule type" value="Genomic_DNA"/>
</dbReference>
<name>A0A0G2HSM6_9EURO</name>
<dbReference type="OrthoDB" id="10541338at2759"/>
<dbReference type="VEuPathDB" id="FungiDB:EMCG_04612"/>
<reference evidence="2" key="1">
    <citation type="journal article" date="2015" name="PLoS Genet.">
        <title>The dynamic genome and transcriptome of the human fungal pathogen Blastomyces and close relative Emmonsia.</title>
        <authorList>
            <person name="Munoz J.F."/>
            <person name="Gauthier G.M."/>
            <person name="Desjardins C.A."/>
            <person name="Gallo J.E."/>
            <person name="Holder J."/>
            <person name="Sullivan T.D."/>
            <person name="Marty A.J."/>
            <person name="Carmen J.C."/>
            <person name="Chen Z."/>
            <person name="Ding L."/>
            <person name="Gujja S."/>
            <person name="Magrini V."/>
            <person name="Misas E."/>
            <person name="Mitreva M."/>
            <person name="Priest M."/>
            <person name="Saif S."/>
            <person name="Whiston E.A."/>
            <person name="Young S."/>
            <person name="Zeng Q."/>
            <person name="Goldman W.E."/>
            <person name="Mardis E.R."/>
            <person name="Taylor J.W."/>
            <person name="McEwen J.G."/>
            <person name="Clay O.K."/>
            <person name="Klein B.S."/>
            <person name="Cuomo C.A."/>
        </authorList>
    </citation>
    <scope>NUCLEOTIDE SEQUENCE [LARGE SCALE GENOMIC DNA]</scope>
    <source>
        <strain evidence="2">UAMH 3008</strain>
    </source>
</reference>
<protein>
    <submittedName>
        <fullName evidence="1">Uncharacterized protein</fullName>
    </submittedName>
</protein>
<evidence type="ECO:0000313" key="1">
    <source>
        <dbReference type="EMBL" id="KKZ60725.1"/>
    </source>
</evidence>
<sequence length="79" mass="8865">MCISHSPSCSRQSLAPLAALHTPGHWYLLWQPPSRMYCNSLRDELDSSVDQAVKSNAVRIGRVAVVDVSTRRTFHKEEA</sequence>
<accession>A0A0G2HSM6</accession>
<proteinExistence type="predicted"/>
<gene>
    <name evidence="1" type="ORF">EMCG_04612</name>
</gene>
<dbReference type="Proteomes" id="UP000034164">
    <property type="component" value="Unassembled WGS sequence"/>
</dbReference>
<comment type="caution">
    <text evidence="1">The sequence shown here is derived from an EMBL/GenBank/DDBJ whole genome shotgun (WGS) entry which is preliminary data.</text>
</comment>